<comment type="caution">
    <text evidence="2">The sequence shown here is derived from an EMBL/GenBank/DDBJ whole genome shotgun (WGS) entry which is preliminary data.</text>
</comment>
<feature type="region of interest" description="Disordered" evidence="1">
    <location>
        <begin position="943"/>
        <end position="986"/>
    </location>
</feature>
<dbReference type="PATRIC" id="fig|45065.4.peg.2164"/>
<keyword evidence="3" id="KW-1185">Reference proteome</keyword>
<dbReference type="OrthoDB" id="5650789at2"/>
<evidence type="ECO:0000313" key="2">
    <source>
        <dbReference type="EMBL" id="KTC97330.1"/>
    </source>
</evidence>
<proteinExistence type="predicted"/>
<accession>A0A0W0TP09</accession>
<protein>
    <submittedName>
        <fullName evidence="2">Oxidoreductase</fullName>
    </submittedName>
</protein>
<name>A0A0W0TP09_9GAMM</name>
<dbReference type="RefSeq" id="WP_028385648.1">
    <property type="nucleotide sequence ID" value="NZ_CAAAHN010000002.1"/>
</dbReference>
<dbReference type="EMBL" id="LNYC01000072">
    <property type="protein sequence ID" value="KTC97330.1"/>
    <property type="molecule type" value="Genomic_DNA"/>
</dbReference>
<organism evidence="2 3">
    <name type="scientific">Legionella geestiana</name>
    <dbReference type="NCBI Taxonomy" id="45065"/>
    <lineage>
        <taxon>Bacteria</taxon>
        <taxon>Pseudomonadati</taxon>
        <taxon>Pseudomonadota</taxon>
        <taxon>Gammaproteobacteria</taxon>
        <taxon>Legionellales</taxon>
        <taxon>Legionellaceae</taxon>
        <taxon>Legionella</taxon>
    </lineage>
</organism>
<dbReference type="STRING" id="45065.Lgee_1991"/>
<reference evidence="2 3" key="1">
    <citation type="submission" date="2015-11" db="EMBL/GenBank/DDBJ databases">
        <title>Genomic analysis of 38 Legionella species identifies large and diverse effector repertoires.</title>
        <authorList>
            <person name="Burstein D."/>
            <person name="Amaro F."/>
            <person name="Zusman T."/>
            <person name="Lifshitz Z."/>
            <person name="Cohen O."/>
            <person name="Gilbert J.A."/>
            <person name="Pupko T."/>
            <person name="Shuman H.A."/>
            <person name="Segal G."/>
        </authorList>
    </citation>
    <scope>NUCLEOTIDE SEQUENCE [LARGE SCALE GENOMIC DNA]</scope>
    <source>
        <strain evidence="2 3">ATCC 49504</strain>
    </source>
</reference>
<evidence type="ECO:0000313" key="3">
    <source>
        <dbReference type="Proteomes" id="UP000054785"/>
    </source>
</evidence>
<gene>
    <name evidence="2" type="ORF">Lgee_1991</name>
</gene>
<evidence type="ECO:0000256" key="1">
    <source>
        <dbReference type="SAM" id="MobiDB-lite"/>
    </source>
</evidence>
<feature type="compositionally biased region" description="Low complexity" evidence="1">
    <location>
        <begin position="963"/>
        <end position="977"/>
    </location>
</feature>
<sequence length="986" mass="109391">MTHKLILRVPAGLELSDAFLATLRADLGDFEIERYTERHDFTGSYERRQESLCNGVRQLAKTFPPIGRSMESIEEMLLGLRMEYRSPDFGLCARYQDRLVAFTAALVAEMAKIDPWRSLLQQCQGNPARLLDRAEQYAILENDTPDIATLQRIEANGRVRYTVQYDRQLSALSPALERDFDAILKHCDKAMPIWFADIGKEMHPAWQEYIAGLGAEVTAVTDLMEKATALKEALAGVPGMRLPALLEAIKSGKVAWPASFEKLSAGERLLITRLIQEKGASLAVLYNELRRFDEKLNVLTRRDKALFAEEMTRVREVPLAFYYMPAYEQKMLIKVLESGKPESAPSRLRSVDMTVNAAEHFFQIRNESGVLLKASPPAIRFGHLATRDKLQQPKLIQERHALANLEHMLSLAGSRPVLLQTLISPIYTGDFTPDYTLDKVLSEVVKQVRAKDPSRELVFANHPFNIVKKIPGFWTPNDYAPGKALLHMVRLRLTESAVQGALLSAGETGSGAEAIRNLIAVQTRFINANRDVAGAWNLMRSIIPKLPVVLSELEPEELENMLNRAFEEASRRQMGLAFGVAPDTDVQMALNDVISAHFGQLRGLADCREFFKASLMLPRCGQPEQLMRLSPFVTHCGNQAILANEYERTLSWNMLPVTATVNDTVGRELMLASQEQLLMDGIGIPMGSCVSGKDRKGIVLVHSDAMRLYHDLYGQWPSSMDTGVERKNFVALVVKLYVSRHPAVFAGLGALGAEGIKTPWDYFPADISEGIIEYLGNEAALYFDEVLATNNDVHHIRSRKFVEKMPDEVCIARAELLSPEGTARFLSALKPAIHRLIANVQQTWTGSLFGGPRGAVSMLESLTGPALDETHRLGAIYRDVMSRLGERSRINLRAQETSVLYDAVARLFESDTPDAILESVLYSLNSATPVAAHSGIEHGFLPEEDDIQGHESDGYQGGGFPPSSSSSSSSSSASSSSMPTDAAPYW</sequence>
<dbReference type="AlphaFoldDB" id="A0A0W0TP09"/>
<dbReference type="Proteomes" id="UP000054785">
    <property type="component" value="Unassembled WGS sequence"/>
</dbReference>